<dbReference type="GO" id="GO:0016787">
    <property type="term" value="F:hydrolase activity"/>
    <property type="evidence" value="ECO:0007669"/>
    <property type="project" value="InterPro"/>
</dbReference>
<evidence type="ECO:0000259" key="1">
    <source>
        <dbReference type="Pfam" id="PF01738"/>
    </source>
</evidence>
<dbReference type="Pfam" id="PF01738">
    <property type="entry name" value="DLH"/>
    <property type="match status" value="1"/>
</dbReference>
<gene>
    <name evidence="2" type="ORF">C9427_17880</name>
</gene>
<dbReference type="PROSITE" id="PS51318">
    <property type="entry name" value="TAT"/>
    <property type="match status" value="1"/>
</dbReference>
<dbReference type="PANTHER" id="PTHR46623">
    <property type="entry name" value="CARBOXYMETHYLENEBUTENOLIDASE-RELATED"/>
    <property type="match status" value="1"/>
</dbReference>
<comment type="caution">
    <text evidence="2">The sequence shown here is derived from an EMBL/GenBank/DDBJ whole genome shotgun (WGS) entry which is preliminary data.</text>
</comment>
<dbReference type="AlphaFoldDB" id="A0A2T4IU07"/>
<reference evidence="2 3" key="1">
    <citation type="submission" date="2018-03" db="EMBL/GenBank/DDBJ databases">
        <title>Genome sequence of the symbiotic type strain Mesorhizobium helmanticense CSLC115NT isolated from Lotus corniculatus nodules.</title>
        <authorList>
            <person name="Sannazzaro A.I."/>
            <person name="Torres Tejerizo G.A."/>
            <person name="Dip D."/>
            <person name="Caballero M."/>
            <person name="Pistorio M."/>
            <person name="Estrella M.J."/>
        </authorList>
    </citation>
    <scope>NUCLEOTIDE SEQUENCE [LARGE SCALE GENOMIC DNA]</scope>
    <source>
        <strain evidence="2 3">CSLC115N</strain>
    </source>
</reference>
<dbReference type="InterPro" id="IPR006311">
    <property type="entry name" value="TAT_signal"/>
</dbReference>
<dbReference type="RefSeq" id="WP_107650454.1">
    <property type="nucleotide sequence ID" value="NZ_PZJX01000030.1"/>
</dbReference>
<sequence length="308" mass="32510">MTKSAASPESAKPAKPVITKPAITQAMIDAYDEYTHLTLDRRRFMEQLTRLAGSGAAAATIAPLLAANAAQAAIIAEDDPRVTGEDITFPGSSGEMKGYLVKPAGQSGKLGTVIVVHENRGLNPHIRDVARRIALEGFVALAPDFLSPLGGTPVDEDKARDLFPKLDPAQTAANAVAAVAFLKGYQDGNGKVGAVGFCWGGGTVNMLAVNAPDLAAGVAYYGMQPKAEDVPKIKAALLLHYAGLDTRINAGIDAFKKELGAAHVEYTVYVYEGANHAFNNDTSAARYDKQAADLAWGRTVTFLREKLA</sequence>
<dbReference type="InterPro" id="IPR029058">
    <property type="entry name" value="AB_hydrolase_fold"/>
</dbReference>
<proteinExistence type="predicted"/>
<name>A0A2T4IU07_9HYPH</name>
<feature type="domain" description="Dienelactone hydrolase" evidence="1">
    <location>
        <begin position="96"/>
        <end position="305"/>
    </location>
</feature>
<accession>A0A2T4IU07</accession>
<dbReference type="Gene3D" id="3.40.50.1820">
    <property type="entry name" value="alpha/beta hydrolase"/>
    <property type="match status" value="1"/>
</dbReference>
<protein>
    <submittedName>
        <fullName evidence="2">Carboxymethylenebutenolidase</fullName>
    </submittedName>
</protein>
<evidence type="ECO:0000313" key="2">
    <source>
        <dbReference type="EMBL" id="PTE09053.1"/>
    </source>
</evidence>
<dbReference type="InterPro" id="IPR002925">
    <property type="entry name" value="Dienelactn_hydro"/>
</dbReference>
<dbReference type="SUPFAM" id="SSF53474">
    <property type="entry name" value="alpha/beta-Hydrolases"/>
    <property type="match status" value="1"/>
</dbReference>
<dbReference type="EMBL" id="PZJX01000030">
    <property type="protein sequence ID" value="PTE09053.1"/>
    <property type="molecule type" value="Genomic_DNA"/>
</dbReference>
<keyword evidence="3" id="KW-1185">Reference proteome</keyword>
<organism evidence="2 3">
    <name type="scientific">Mesorhizobium helmanticense</name>
    <dbReference type="NCBI Taxonomy" id="1776423"/>
    <lineage>
        <taxon>Bacteria</taxon>
        <taxon>Pseudomonadati</taxon>
        <taxon>Pseudomonadota</taxon>
        <taxon>Alphaproteobacteria</taxon>
        <taxon>Hyphomicrobiales</taxon>
        <taxon>Phyllobacteriaceae</taxon>
        <taxon>Mesorhizobium</taxon>
    </lineage>
</organism>
<evidence type="ECO:0000313" key="3">
    <source>
        <dbReference type="Proteomes" id="UP000240259"/>
    </source>
</evidence>
<dbReference type="PANTHER" id="PTHR46623:SF6">
    <property type="entry name" value="ALPHA_BETA-HYDROLASES SUPERFAMILY PROTEIN"/>
    <property type="match status" value="1"/>
</dbReference>
<dbReference type="InterPro" id="IPR051049">
    <property type="entry name" value="Dienelactone_hydrolase-like"/>
</dbReference>
<dbReference type="Proteomes" id="UP000240259">
    <property type="component" value="Unassembled WGS sequence"/>
</dbReference>
<dbReference type="OrthoDB" id="9771666at2"/>